<dbReference type="InterPro" id="IPR036465">
    <property type="entry name" value="vWFA_dom_sf"/>
</dbReference>
<dbReference type="KEGG" id="led:BBK82_40440"/>
<name>A0A1B2HUC6_9PSEU</name>
<dbReference type="SUPFAM" id="SSF53300">
    <property type="entry name" value="vWA-like"/>
    <property type="match status" value="1"/>
</dbReference>
<evidence type="ECO:0000313" key="4">
    <source>
        <dbReference type="Proteomes" id="UP000093053"/>
    </source>
</evidence>
<reference evidence="3 4" key="1">
    <citation type="submission" date="2016-07" db="EMBL/GenBank/DDBJ databases">
        <title>Complete genome sequence of the Lentzea guizhouensis DHS C013.</title>
        <authorList>
            <person name="Cao C."/>
        </authorList>
    </citation>
    <scope>NUCLEOTIDE SEQUENCE [LARGE SCALE GENOMIC DNA]</scope>
    <source>
        <strain evidence="3 4">DHS C013</strain>
    </source>
</reference>
<dbReference type="OrthoDB" id="4541568at2"/>
<proteinExistence type="predicted"/>
<feature type="domain" description="VWFA" evidence="2">
    <location>
        <begin position="34"/>
        <end position="106"/>
    </location>
</feature>
<evidence type="ECO:0000256" key="1">
    <source>
        <dbReference type="SAM" id="MobiDB-lite"/>
    </source>
</evidence>
<keyword evidence="4" id="KW-1185">Reference proteome</keyword>
<dbReference type="Gene3D" id="3.40.50.410">
    <property type="entry name" value="von Willebrand factor, type A domain"/>
    <property type="match status" value="1"/>
</dbReference>
<organism evidence="3 4">
    <name type="scientific">Lentzea guizhouensis</name>
    <dbReference type="NCBI Taxonomy" id="1586287"/>
    <lineage>
        <taxon>Bacteria</taxon>
        <taxon>Bacillati</taxon>
        <taxon>Actinomycetota</taxon>
        <taxon>Actinomycetes</taxon>
        <taxon>Pseudonocardiales</taxon>
        <taxon>Pseudonocardiaceae</taxon>
        <taxon>Lentzea</taxon>
    </lineage>
</organism>
<evidence type="ECO:0000259" key="2">
    <source>
        <dbReference type="Pfam" id="PF13519"/>
    </source>
</evidence>
<dbReference type="AlphaFoldDB" id="A0A1B2HUC6"/>
<protein>
    <recommendedName>
        <fullName evidence="2">VWFA domain-containing protein</fullName>
    </recommendedName>
</protein>
<dbReference type="Pfam" id="PF13519">
    <property type="entry name" value="VWA_2"/>
    <property type="match status" value="1"/>
</dbReference>
<evidence type="ECO:0000313" key="3">
    <source>
        <dbReference type="EMBL" id="ANZ41307.1"/>
    </source>
</evidence>
<dbReference type="InterPro" id="IPR002035">
    <property type="entry name" value="VWF_A"/>
</dbReference>
<feature type="region of interest" description="Disordered" evidence="1">
    <location>
        <begin position="99"/>
        <end position="122"/>
    </location>
</feature>
<dbReference type="Proteomes" id="UP000093053">
    <property type="component" value="Chromosome"/>
</dbReference>
<accession>A0A1B2HUC6</accession>
<gene>
    <name evidence="3" type="ORF">BBK82_40440</name>
</gene>
<dbReference type="RefSeq" id="WP_065919643.1">
    <property type="nucleotide sequence ID" value="NZ_CP016793.1"/>
</dbReference>
<dbReference type="EMBL" id="CP016793">
    <property type="protein sequence ID" value="ANZ41307.1"/>
    <property type="molecule type" value="Genomic_DNA"/>
</dbReference>
<sequence>MSTWVRKNFDGIGVTQSPPGPHLAALQSRYGGTVLLCIDVSGSMSGKRLRQAVDGGVAFLDEAANAHYRCGLVLWSDRVDRYLGPDQPHARVVRGLRGASIHGDEPDPRTAQVQGRVRLHDR</sequence>
<dbReference type="STRING" id="1586287.BBK82_40440"/>